<dbReference type="InterPro" id="IPR015943">
    <property type="entry name" value="WD40/YVTN_repeat-like_dom_sf"/>
</dbReference>
<protein>
    <recommendedName>
        <fullName evidence="3">Surface layer protein</fullName>
    </recommendedName>
</protein>
<evidence type="ECO:0000313" key="1">
    <source>
        <dbReference type="EMBL" id="ABG58879.1"/>
    </source>
</evidence>
<gene>
    <name evidence="1" type="ordered locus">CHU_1609</name>
</gene>
<dbReference type="PANTHER" id="PTHR47197">
    <property type="entry name" value="PROTEIN NIRF"/>
    <property type="match status" value="1"/>
</dbReference>
<dbReference type="Proteomes" id="UP000001822">
    <property type="component" value="Chromosome"/>
</dbReference>
<reference evidence="1 2" key="1">
    <citation type="journal article" date="2007" name="Appl. Environ. Microbiol.">
        <title>Genome sequence of the cellulolytic gliding bacterium Cytophaga hutchinsonii.</title>
        <authorList>
            <person name="Xie G."/>
            <person name="Bruce D.C."/>
            <person name="Challacombe J.F."/>
            <person name="Chertkov O."/>
            <person name="Detter J.C."/>
            <person name="Gilna P."/>
            <person name="Han C.S."/>
            <person name="Lucas S."/>
            <person name="Misra M."/>
            <person name="Myers G.L."/>
            <person name="Richardson P."/>
            <person name="Tapia R."/>
            <person name="Thayer N."/>
            <person name="Thompson L.S."/>
            <person name="Brettin T.S."/>
            <person name="Henrissat B."/>
            <person name="Wilson D.B."/>
            <person name="McBride M.J."/>
        </authorList>
    </citation>
    <scope>NUCLEOTIDE SEQUENCE [LARGE SCALE GENOMIC DNA]</scope>
    <source>
        <strain evidence="2">ATCC 33406 / DSM 1761 / CIP 103989 / NBRC 15051 / NCIMB 9469 / D465</strain>
    </source>
</reference>
<dbReference type="InterPro" id="IPR031815">
    <property type="entry name" value="DUF5074"/>
</dbReference>
<dbReference type="EMBL" id="CP000383">
    <property type="protein sequence ID" value="ABG58879.1"/>
    <property type="molecule type" value="Genomic_DNA"/>
</dbReference>
<accession>A0A6N4SR90</accession>
<proteinExistence type="predicted"/>
<dbReference type="KEGG" id="chu:CHU_1609"/>
<dbReference type="Gene3D" id="2.130.10.10">
    <property type="entry name" value="YVTN repeat-like/Quinoprotein amine dehydrogenase"/>
    <property type="match status" value="1"/>
</dbReference>
<organism evidence="1 2">
    <name type="scientific">Cytophaga hutchinsonii (strain ATCC 33406 / DSM 1761 / CIP 103989 / NBRC 15051 / NCIMB 9469 / D465)</name>
    <dbReference type="NCBI Taxonomy" id="269798"/>
    <lineage>
        <taxon>Bacteria</taxon>
        <taxon>Pseudomonadati</taxon>
        <taxon>Bacteroidota</taxon>
        <taxon>Cytophagia</taxon>
        <taxon>Cytophagales</taxon>
        <taxon>Cytophagaceae</taxon>
        <taxon>Cytophaga</taxon>
    </lineage>
</organism>
<dbReference type="InterPro" id="IPR051200">
    <property type="entry name" value="Host-pathogen_enzymatic-act"/>
</dbReference>
<dbReference type="Pfam" id="PF16819">
    <property type="entry name" value="DUF5074"/>
    <property type="match status" value="1"/>
</dbReference>
<keyword evidence="2" id="KW-1185">Reference proteome</keyword>
<dbReference type="InterPro" id="IPR011048">
    <property type="entry name" value="Haem_d1_sf"/>
</dbReference>
<dbReference type="RefSeq" id="WP_011584994.1">
    <property type="nucleotide sequence ID" value="NC_008255.1"/>
</dbReference>
<dbReference type="PANTHER" id="PTHR47197:SF3">
    <property type="entry name" value="DIHYDRO-HEME D1 DEHYDROGENASE"/>
    <property type="match status" value="1"/>
</dbReference>
<dbReference type="SUPFAM" id="SSF51004">
    <property type="entry name" value="C-terminal (heme d1) domain of cytochrome cd1-nitrite reductase"/>
    <property type="match status" value="1"/>
</dbReference>
<sequence length="340" mass="37991">MNRILSFIAFILLISSCKPPVRESDPLPDLLNTGIYIVNEGNFMSGNGSVSFYDSSTNTVTQDLFYLKNNKQAGDVCQSLSYYNNEFYLVVNNSGKIEIVDNDFVNTKTISGFTSPRYISFSANNKGYVSDLYGKGISVVDTRTHTINKKITINYWTEELLIFRDTLYVTSPNSRYLYLIDTHTDVLKDSVDIGFGSSSIAVDDNNKIWILCSGNKSLSIFPSICCLDPINREVVRNISGVNYDSYASKLNYNKVDKHMYWIEGDIYKLATNTSASVKEKVIDAAGKNFYGLGIRQQNGDVVVSDAGDFSQRSTIYIYTNAGIERTHFNAGIISGGFFIK</sequence>
<evidence type="ECO:0000313" key="2">
    <source>
        <dbReference type="Proteomes" id="UP000001822"/>
    </source>
</evidence>
<dbReference type="PROSITE" id="PS51257">
    <property type="entry name" value="PROKAR_LIPOPROTEIN"/>
    <property type="match status" value="1"/>
</dbReference>
<dbReference type="AlphaFoldDB" id="A0A6N4SR90"/>
<evidence type="ECO:0008006" key="3">
    <source>
        <dbReference type="Google" id="ProtNLM"/>
    </source>
</evidence>
<dbReference type="OrthoDB" id="9773938at2"/>
<name>A0A6N4SR90_CYTH3</name>